<keyword evidence="1 7" id="KW-0808">Transferase</keyword>
<keyword evidence="5 7" id="KW-0460">Magnesium</keyword>
<dbReference type="Pfam" id="PF01842">
    <property type="entry name" value="ACT"/>
    <property type="match status" value="1"/>
</dbReference>
<comment type="function">
    <text evidence="7">Modifies, by uridylylation and deuridylylation, the PII regulatory proteins (GlnB and homologs), in response to the nitrogen status of the cell that GlnD senses through the glutamine level. Under low glutamine levels, catalyzes the conversion of the PII proteins and UTP to PII-UMP and PPi, while under higher glutamine levels, GlnD hydrolyzes PII-UMP to PII and UMP (deuridylylation). Thus, controls uridylylation state and activity of the PII proteins, and plays an important role in the regulation of nitrogen metabolism.</text>
</comment>
<dbReference type="Gene3D" id="3.30.460.10">
    <property type="entry name" value="Beta Polymerase, domain 2"/>
    <property type="match status" value="1"/>
</dbReference>
<accession>A0ABT3JFM6</accession>
<keyword evidence="6 7" id="KW-0511">Multifunctional enzyme</keyword>
<keyword evidence="2 7" id="KW-0548">Nucleotidyltransferase</keyword>
<feature type="domain" description="ACT" evidence="8">
    <location>
        <begin position="693"/>
        <end position="774"/>
    </location>
</feature>
<dbReference type="Pfam" id="PF01966">
    <property type="entry name" value="HD"/>
    <property type="match status" value="1"/>
</dbReference>
<dbReference type="InterPro" id="IPR043519">
    <property type="entry name" value="NT_sf"/>
</dbReference>
<dbReference type="PROSITE" id="PS51671">
    <property type="entry name" value="ACT"/>
    <property type="match status" value="2"/>
</dbReference>
<comment type="cofactor">
    <cofactor evidence="7">
        <name>Mg(2+)</name>
        <dbReference type="ChEBI" id="CHEBI:18420"/>
    </cofactor>
</comment>
<dbReference type="PANTHER" id="PTHR47320:SF1">
    <property type="entry name" value="BIFUNCTIONAL URIDYLYLTRANSFERASE_URIDYLYL-REMOVING ENZYME"/>
    <property type="match status" value="1"/>
</dbReference>
<dbReference type="SUPFAM" id="SSF81301">
    <property type="entry name" value="Nucleotidyltransferase"/>
    <property type="match status" value="1"/>
</dbReference>
<dbReference type="SMART" id="SM00471">
    <property type="entry name" value="HDc"/>
    <property type="match status" value="1"/>
</dbReference>
<proteinExistence type="inferred from homology"/>
<organism evidence="10 11">
    <name type="scientific">Sphingomonas arvum</name>
    <dbReference type="NCBI Taxonomy" id="2992113"/>
    <lineage>
        <taxon>Bacteria</taxon>
        <taxon>Pseudomonadati</taxon>
        <taxon>Pseudomonadota</taxon>
        <taxon>Alphaproteobacteria</taxon>
        <taxon>Sphingomonadales</taxon>
        <taxon>Sphingomonadaceae</taxon>
        <taxon>Sphingomonas</taxon>
    </lineage>
</organism>
<dbReference type="EMBL" id="JAPDOB010000002">
    <property type="protein sequence ID" value="MCW3797883.1"/>
    <property type="molecule type" value="Genomic_DNA"/>
</dbReference>
<dbReference type="InterPro" id="IPR010043">
    <property type="entry name" value="UTase/UR"/>
</dbReference>
<dbReference type="CDD" id="cd05401">
    <property type="entry name" value="NT_GlnE_GlnD_like"/>
    <property type="match status" value="1"/>
</dbReference>
<dbReference type="Gene3D" id="3.30.70.260">
    <property type="match status" value="1"/>
</dbReference>
<dbReference type="GO" id="GO:0008773">
    <property type="term" value="F:[protein-PII] uridylyltransferase activity"/>
    <property type="evidence" value="ECO:0007669"/>
    <property type="project" value="UniProtKB-EC"/>
</dbReference>
<dbReference type="HAMAP" id="MF_00277">
    <property type="entry name" value="PII_uridylyl_transf"/>
    <property type="match status" value="1"/>
</dbReference>
<comment type="caution">
    <text evidence="7">Lacks conserved residue(s) required for the propagation of feature annotation.</text>
</comment>
<comment type="similarity">
    <text evidence="7">Belongs to the GlnD family.</text>
</comment>
<evidence type="ECO:0000256" key="1">
    <source>
        <dbReference type="ARBA" id="ARBA00022679"/>
    </source>
</evidence>
<dbReference type="Proteomes" id="UP001526246">
    <property type="component" value="Unassembled WGS sequence"/>
</dbReference>
<dbReference type="InterPro" id="IPR006674">
    <property type="entry name" value="HD_domain"/>
</dbReference>
<evidence type="ECO:0000259" key="9">
    <source>
        <dbReference type="PROSITE" id="PS51831"/>
    </source>
</evidence>
<evidence type="ECO:0000313" key="11">
    <source>
        <dbReference type="Proteomes" id="UP001526246"/>
    </source>
</evidence>
<dbReference type="SUPFAM" id="SSF55021">
    <property type="entry name" value="ACT-like"/>
    <property type="match status" value="2"/>
</dbReference>
<evidence type="ECO:0000256" key="6">
    <source>
        <dbReference type="ARBA" id="ARBA00023268"/>
    </source>
</evidence>
<feature type="domain" description="ACT" evidence="8">
    <location>
        <begin position="799"/>
        <end position="876"/>
    </location>
</feature>
<dbReference type="Gene3D" id="1.10.3090.10">
    <property type="entry name" value="cca-adding enzyme, domain 2"/>
    <property type="match status" value="1"/>
</dbReference>
<dbReference type="EC" id="2.7.7.59" evidence="7"/>
<evidence type="ECO:0000259" key="8">
    <source>
        <dbReference type="PROSITE" id="PS51671"/>
    </source>
</evidence>
<dbReference type="InterPro" id="IPR003607">
    <property type="entry name" value="HD/PDEase_dom"/>
</dbReference>
<keyword evidence="11" id="KW-1185">Reference proteome</keyword>
<sequence length="876" mass="96604">MGGPEPALELMLADGRAAIAADLAAEPGAGRKHASSYAALTDRLVLAAFEEAKRRFPIGNPTTAERVSLVALGGYGRGEMAAFSDVDLMFVTPHPRAPWCEQVIEATLYQLWDCKLKVGQAVRTVPELIALARSDMTVRTAMLEARFVGGDHALFDEAQERFTRDVVAGSAAEFVAAKLAERDERHVKMGDSRYVVEPNVKNGKGALRDLHALYWIGKYIHGVRKPAELVGAGLLTRAEYGRFDRAERFFWSVRCHLHLLSGRAEERLSFDLQRELAAAMRYADRPGKSAVERFMQFYFLQVKIVGDLTGVFLAQLDEQLGAKGLRFALPTFLRRPRRLNGFVTDRGRLSIPRDDFLGEKPVRLMELFTLAAREGMEIHPNAMRVAARDARLVDRVREEAGANALFMAVLTSPQRPEVVLRWMNEAGVFGRFVPDFGRVVAQMQFDMYHHFTVDEHTIRAIGLLGQIERGELADDHPLATALFRQIGSRRVLYVAVLLHDIAKGRKGDHSVLGAEIARRLCPRLGLDPAETETVAWLVRHHLLFSHTAFKRDLADPKTVDDFVAIVQSPERLRLLLVLTVVDIRAVGPGIWTEWKRRLIRLLYEAAEERLRLGHKQQGRAEEVKARQRELAEALGWSAAAARAHARRLPDSYWLAEPAEAVLANARQIAAAGARIGESQPSVTAEDQEDGATRVTVFAPDRPGLFYRIAAGLAAAGASIATARIHTTRDGMALDNLLVQDARGRPYGDRRRRQRLVQAVEAALKAERPPAPAAAPGRSTAFSIAPSVTLAERASRRTTVVEVNATDRPGLVAGLAHAITEQGLMIHSAHIATYGERAVDVFYLTRADGRKLSPAEIEDLRGALMKAALMPASAAAA</sequence>
<dbReference type="PIRSF" id="PIRSF006288">
    <property type="entry name" value="PII_uridyltransf"/>
    <property type="match status" value="1"/>
</dbReference>
<comment type="domain">
    <text evidence="7">Has four distinct domains: an N-terminal nucleotidyltransferase (NT) domain responsible for UTase activity, a central HD domain that encodes UR activity, and two C-terminal ACT domains that seem to have a role in glutamine sensing.</text>
</comment>
<protein>
    <recommendedName>
        <fullName evidence="7">Bifunctional uridylyltransferase/uridylyl-removing enzyme</fullName>
        <shortName evidence="7">UTase/UR</shortName>
    </recommendedName>
    <alternativeName>
        <fullName evidence="7">Bifunctional [protein-PII] modification enzyme</fullName>
    </alternativeName>
    <alternativeName>
        <fullName evidence="7">Bifunctional nitrogen sensor protein</fullName>
    </alternativeName>
    <domain>
        <recommendedName>
            <fullName evidence="7">[Protein-PII] uridylyltransferase</fullName>
            <shortName evidence="7">PII uridylyltransferase</shortName>
            <shortName evidence="7">UTase</shortName>
            <ecNumber evidence="7">2.7.7.59</ecNumber>
        </recommendedName>
    </domain>
    <domain>
        <recommendedName>
            <fullName evidence="7">[Protein-PII]-UMP uridylyl-removing enzyme</fullName>
            <shortName evidence="7">UR</shortName>
            <ecNumber evidence="7">3.1.4.-</ecNumber>
        </recommendedName>
    </domain>
</protein>
<feature type="domain" description="HD" evidence="9">
    <location>
        <begin position="453"/>
        <end position="575"/>
    </location>
</feature>
<keyword evidence="4 7" id="KW-0378">Hydrolase</keyword>
<dbReference type="Pfam" id="PF08335">
    <property type="entry name" value="GlnD_UR_UTase"/>
    <property type="match status" value="1"/>
</dbReference>
<evidence type="ECO:0000256" key="2">
    <source>
        <dbReference type="ARBA" id="ARBA00022695"/>
    </source>
</evidence>
<dbReference type="InterPro" id="IPR045865">
    <property type="entry name" value="ACT-like_dom_sf"/>
</dbReference>
<dbReference type="PROSITE" id="PS51831">
    <property type="entry name" value="HD"/>
    <property type="match status" value="1"/>
</dbReference>
<gene>
    <name evidence="7" type="primary">glnD</name>
    <name evidence="10" type="ORF">OMW55_08710</name>
</gene>
<dbReference type="NCBIfam" id="NF003467">
    <property type="entry name" value="PRK05092.1"/>
    <property type="match status" value="1"/>
</dbReference>
<comment type="caution">
    <text evidence="10">The sequence shown here is derived from an EMBL/GenBank/DDBJ whole genome shotgun (WGS) entry which is preliminary data.</text>
</comment>
<dbReference type="CDD" id="cd00077">
    <property type="entry name" value="HDc"/>
    <property type="match status" value="1"/>
</dbReference>
<evidence type="ECO:0000313" key="10">
    <source>
        <dbReference type="EMBL" id="MCW3797883.1"/>
    </source>
</evidence>
<dbReference type="InterPro" id="IPR013546">
    <property type="entry name" value="PII_UdlTrfase/GS_AdlTrfase"/>
</dbReference>
<feature type="region of interest" description="Uridylyltransferase" evidence="7">
    <location>
        <begin position="1"/>
        <end position="338"/>
    </location>
</feature>
<comment type="activity regulation">
    <text evidence="7">Uridylyltransferase (UTase) activity is inhibited by glutamine, while glutamine activates uridylyl-removing (UR) activity.</text>
</comment>
<dbReference type="RefSeq" id="WP_264882451.1">
    <property type="nucleotide sequence ID" value="NZ_JAPDOB010000002.1"/>
</dbReference>
<dbReference type="SUPFAM" id="SSF81593">
    <property type="entry name" value="Nucleotidyltransferase substrate binding subunit/domain"/>
    <property type="match status" value="1"/>
</dbReference>
<comment type="catalytic activity">
    <reaction evidence="7">
        <text>[protein-PII]-uridylyl-L-tyrosine + H2O = [protein-PII]-L-tyrosine + UMP + H(+)</text>
        <dbReference type="Rhea" id="RHEA:48600"/>
        <dbReference type="Rhea" id="RHEA-COMP:12147"/>
        <dbReference type="Rhea" id="RHEA-COMP:12148"/>
        <dbReference type="ChEBI" id="CHEBI:15377"/>
        <dbReference type="ChEBI" id="CHEBI:15378"/>
        <dbReference type="ChEBI" id="CHEBI:46858"/>
        <dbReference type="ChEBI" id="CHEBI:57865"/>
        <dbReference type="ChEBI" id="CHEBI:90602"/>
    </reaction>
</comment>
<evidence type="ECO:0000256" key="5">
    <source>
        <dbReference type="ARBA" id="ARBA00022842"/>
    </source>
</evidence>
<keyword evidence="3" id="KW-0677">Repeat</keyword>
<dbReference type="CDD" id="cd04899">
    <property type="entry name" value="ACT_ACR-UUR-like_2"/>
    <property type="match status" value="1"/>
</dbReference>
<reference evidence="10 11" key="1">
    <citation type="submission" date="2022-10" db="EMBL/GenBank/DDBJ databases">
        <title>Sphingomonas sp.</title>
        <authorList>
            <person name="Jin C."/>
        </authorList>
    </citation>
    <scope>NUCLEOTIDE SEQUENCE [LARGE SCALE GENOMIC DNA]</scope>
    <source>
        <strain evidence="10 11">BN140010</strain>
    </source>
</reference>
<dbReference type="NCBIfam" id="TIGR01693">
    <property type="entry name" value="UTase_glnD"/>
    <property type="match status" value="1"/>
</dbReference>
<dbReference type="InterPro" id="IPR002912">
    <property type="entry name" value="ACT_dom"/>
</dbReference>
<dbReference type="CDD" id="cd04900">
    <property type="entry name" value="ACT_UUR-like_1"/>
    <property type="match status" value="1"/>
</dbReference>
<evidence type="ECO:0000256" key="3">
    <source>
        <dbReference type="ARBA" id="ARBA00022737"/>
    </source>
</evidence>
<evidence type="ECO:0000256" key="7">
    <source>
        <dbReference type="HAMAP-Rule" id="MF_00277"/>
    </source>
</evidence>
<dbReference type="SUPFAM" id="SSF109604">
    <property type="entry name" value="HD-domain/PDEase-like"/>
    <property type="match status" value="1"/>
</dbReference>
<name>A0ABT3JFM6_9SPHN</name>
<evidence type="ECO:0000256" key="4">
    <source>
        <dbReference type="ARBA" id="ARBA00022801"/>
    </source>
</evidence>
<comment type="catalytic activity">
    <reaction evidence="7">
        <text>[protein-PII]-L-tyrosine + UTP = [protein-PII]-uridylyl-L-tyrosine + diphosphate</text>
        <dbReference type="Rhea" id="RHEA:13673"/>
        <dbReference type="Rhea" id="RHEA-COMP:12147"/>
        <dbReference type="Rhea" id="RHEA-COMP:12148"/>
        <dbReference type="ChEBI" id="CHEBI:33019"/>
        <dbReference type="ChEBI" id="CHEBI:46398"/>
        <dbReference type="ChEBI" id="CHEBI:46858"/>
        <dbReference type="ChEBI" id="CHEBI:90602"/>
        <dbReference type="EC" id="2.7.7.59"/>
    </reaction>
</comment>
<dbReference type="PANTHER" id="PTHR47320">
    <property type="entry name" value="BIFUNCTIONAL URIDYLYLTRANSFERASE/URIDYLYL-REMOVING ENZYME"/>
    <property type="match status" value="1"/>
</dbReference>
<dbReference type="EC" id="3.1.4.-" evidence="7"/>